<evidence type="ECO:0000313" key="7">
    <source>
        <dbReference type="Proteomes" id="UP000664779"/>
    </source>
</evidence>
<dbReference type="Pfam" id="PF07732">
    <property type="entry name" value="Cu-oxidase_3"/>
    <property type="match status" value="1"/>
</dbReference>
<dbReference type="InterPro" id="IPR033138">
    <property type="entry name" value="Cu_oxidase_CS"/>
</dbReference>
<dbReference type="InterPro" id="IPR045087">
    <property type="entry name" value="Cu-oxidase_fam"/>
</dbReference>
<dbReference type="InterPro" id="IPR008972">
    <property type="entry name" value="Cupredoxin"/>
</dbReference>
<proteinExistence type="predicted"/>
<keyword evidence="7" id="KW-1185">Reference proteome</keyword>
<dbReference type="RefSeq" id="WP_206939818.1">
    <property type="nucleotide sequence ID" value="NZ_JAFLNF010000003.1"/>
</dbReference>
<dbReference type="GO" id="GO:0005507">
    <property type="term" value="F:copper ion binding"/>
    <property type="evidence" value="ECO:0007669"/>
    <property type="project" value="InterPro"/>
</dbReference>
<organism evidence="6 7">
    <name type="scientific">Roseibium limicola</name>
    <dbReference type="NCBI Taxonomy" id="2816037"/>
    <lineage>
        <taxon>Bacteria</taxon>
        <taxon>Pseudomonadati</taxon>
        <taxon>Pseudomonadota</taxon>
        <taxon>Alphaproteobacteria</taxon>
        <taxon>Hyphomicrobiales</taxon>
        <taxon>Stappiaceae</taxon>
        <taxon>Roseibium</taxon>
    </lineage>
</organism>
<evidence type="ECO:0000259" key="4">
    <source>
        <dbReference type="Pfam" id="PF07731"/>
    </source>
</evidence>
<dbReference type="Proteomes" id="UP000664779">
    <property type="component" value="Unassembled WGS sequence"/>
</dbReference>
<dbReference type="InterPro" id="IPR002355">
    <property type="entry name" value="Cu_oxidase_Cu_BS"/>
</dbReference>
<name>A0A939J516_9HYPH</name>
<dbReference type="SUPFAM" id="SSF49503">
    <property type="entry name" value="Cupredoxins"/>
    <property type="match status" value="3"/>
</dbReference>
<feature type="chain" id="PRO_5037121860" evidence="3">
    <location>
        <begin position="24"/>
        <end position="462"/>
    </location>
</feature>
<accession>A0A939J516</accession>
<dbReference type="Gene3D" id="2.60.40.420">
    <property type="entry name" value="Cupredoxins - blue copper proteins"/>
    <property type="match status" value="3"/>
</dbReference>
<evidence type="ECO:0000256" key="2">
    <source>
        <dbReference type="ARBA" id="ARBA00023002"/>
    </source>
</evidence>
<evidence type="ECO:0000256" key="1">
    <source>
        <dbReference type="ARBA" id="ARBA00022723"/>
    </source>
</evidence>
<dbReference type="PROSITE" id="PS00080">
    <property type="entry name" value="MULTICOPPER_OXIDASE2"/>
    <property type="match status" value="1"/>
</dbReference>
<keyword evidence="3" id="KW-0732">Signal</keyword>
<dbReference type="PROSITE" id="PS00079">
    <property type="entry name" value="MULTICOPPER_OXIDASE1"/>
    <property type="match status" value="1"/>
</dbReference>
<dbReference type="InterPro" id="IPR011707">
    <property type="entry name" value="Cu-oxidase-like_N"/>
</dbReference>
<protein>
    <submittedName>
        <fullName evidence="6">Multicopper oxidase family protein</fullName>
    </submittedName>
</protein>
<reference evidence="6" key="1">
    <citation type="submission" date="2021-03" db="EMBL/GenBank/DDBJ databases">
        <title>Roseibium sp. CAU 1637 isolated from Incheon.</title>
        <authorList>
            <person name="Kim W."/>
        </authorList>
    </citation>
    <scope>NUCLEOTIDE SEQUENCE</scope>
    <source>
        <strain evidence="6">CAU 1637</strain>
    </source>
</reference>
<keyword evidence="2" id="KW-0560">Oxidoreductase</keyword>
<keyword evidence="1" id="KW-0479">Metal-binding</keyword>
<evidence type="ECO:0000313" key="6">
    <source>
        <dbReference type="EMBL" id="MBO0345335.1"/>
    </source>
</evidence>
<feature type="domain" description="Plastocyanin-like" evidence="5">
    <location>
        <begin position="47"/>
        <end position="151"/>
    </location>
</feature>
<dbReference type="EMBL" id="JAFLNF010000003">
    <property type="protein sequence ID" value="MBO0345335.1"/>
    <property type="molecule type" value="Genomic_DNA"/>
</dbReference>
<dbReference type="PANTHER" id="PTHR11709">
    <property type="entry name" value="MULTI-COPPER OXIDASE"/>
    <property type="match status" value="1"/>
</dbReference>
<dbReference type="GO" id="GO:0030288">
    <property type="term" value="C:outer membrane-bounded periplasmic space"/>
    <property type="evidence" value="ECO:0007669"/>
    <property type="project" value="TreeGrafter"/>
</dbReference>
<sequence length="462" mass="50724">MNRRSFLGSSLVASVLCVQPRLALSITAPATYDLEAHVGKGRLYGEDGGVSDLWLYNKTLPGPELRVRRGETLRVNFTNRLDTPTSIHWHGIRIDNRMDGVAGLTQEPVQPGESFIYEFTVPDAGTFWYHAHTMSWNQVPRGLAGALIVEEDVPAFPREQDLTLFLSDWRLDDGGRLDTASFGAMHDFSHAGRLGNWLTVNGKSMPDIPLVQGVWHRLRVINGSAARVLDLDPSRFGAQVIALDGQALESVPETSGALQLSPGQRVDLALKPEALGAMPFEMTTGQPFAFARFIVTEGPTSSGPRNRPLVAANALPKPDLSKVRRMPLDMAGGAMGGMRALMEAGKDPRAMMQNGQFWAFNGEPGSMEREPLFRAKQGESIQLDIANDTAFTHAIHLHGHHFQVLSLNGEAQDPQDWRDTVTLHRKDTASVAFQADNPGKWLLHCHMLGHAVSGMTTWFEVG</sequence>
<dbReference type="AlphaFoldDB" id="A0A939J516"/>
<dbReference type="GO" id="GO:0016491">
    <property type="term" value="F:oxidoreductase activity"/>
    <property type="evidence" value="ECO:0007669"/>
    <property type="project" value="UniProtKB-KW"/>
</dbReference>
<dbReference type="InterPro" id="IPR011706">
    <property type="entry name" value="Cu-oxidase_C"/>
</dbReference>
<feature type="signal peptide" evidence="3">
    <location>
        <begin position="1"/>
        <end position="23"/>
    </location>
</feature>
<dbReference type="Pfam" id="PF07731">
    <property type="entry name" value="Cu-oxidase_2"/>
    <property type="match status" value="1"/>
</dbReference>
<gene>
    <name evidence="6" type="ORF">J0X15_08895</name>
</gene>
<evidence type="ECO:0000256" key="3">
    <source>
        <dbReference type="SAM" id="SignalP"/>
    </source>
</evidence>
<feature type="domain" description="Plastocyanin-like" evidence="4">
    <location>
        <begin position="352"/>
        <end position="461"/>
    </location>
</feature>
<evidence type="ECO:0000259" key="5">
    <source>
        <dbReference type="Pfam" id="PF07732"/>
    </source>
</evidence>
<comment type="caution">
    <text evidence="6">The sequence shown here is derived from an EMBL/GenBank/DDBJ whole genome shotgun (WGS) entry which is preliminary data.</text>
</comment>
<dbReference type="PANTHER" id="PTHR11709:SF2">
    <property type="entry name" value="MULTICOPPER OXIDASE LPR1"/>
    <property type="match status" value="1"/>
</dbReference>
<dbReference type="CDD" id="cd13861">
    <property type="entry name" value="CuRO_1_CumA_like"/>
    <property type="match status" value="1"/>
</dbReference>